<evidence type="ECO:0008006" key="3">
    <source>
        <dbReference type="Google" id="ProtNLM"/>
    </source>
</evidence>
<protein>
    <recommendedName>
        <fullName evidence="3">HNH endonuclease</fullName>
    </recommendedName>
</protein>
<evidence type="ECO:0000313" key="1">
    <source>
        <dbReference type="EMBL" id="MBP2387972.1"/>
    </source>
</evidence>
<dbReference type="EMBL" id="JAGIOF010000001">
    <property type="protein sequence ID" value="MBP2387972.1"/>
    <property type="molecule type" value="Genomic_DNA"/>
</dbReference>
<accession>A0ABS4XHM3</accession>
<name>A0ABS4XHM3_9MICC</name>
<sequence>MSKFWWVNQGQSYKWESELRILWSPLATEGGKKQHHWDRMELLSPGDVVINYSEKKIRAVSEVLAPQRSATNPHLGLTDLEWQRDGREINLSMHLLDVPLELCDIPEELRRSWKSPGSPFNIHGGINQGYLFELSDDAGLWIMKELGLTAEPTDDLADAAPGTSDDQLELVIVVGPDGEFTTTRRPEHARLKGYLFGNTKLNACALCGNVLPNSLLVASHIKKRSECDLGERGDLRVVMAACALGCDAVYERGYIAVDQAGIIGIGPRSAETDHLRTYVNALVGKRVSSHTPHTAKYFAWHAQWHAQK</sequence>
<evidence type="ECO:0000313" key="2">
    <source>
        <dbReference type="Proteomes" id="UP001296993"/>
    </source>
</evidence>
<proteinExistence type="predicted"/>
<dbReference type="RefSeq" id="WP_210000657.1">
    <property type="nucleotide sequence ID" value="NZ_BAAAJY010000001.1"/>
</dbReference>
<dbReference type="Proteomes" id="UP001296993">
    <property type="component" value="Unassembled WGS sequence"/>
</dbReference>
<comment type="caution">
    <text evidence="1">The sequence shown here is derived from an EMBL/GenBank/DDBJ whole genome shotgun (WGS) entry which is preliminary data.</text>
</comment>
<keyword evidence="2" id="KW-1185">Reference proteome</keyword>
<organism evidence="1 2">
    <name type="scientific">Paeniglutamicibacter kerguelensis</name>
    <dbReference type="NCBI Taxonomy" id="254788"/>
    <lineage>
        <taxon>Bacteria</taxon>
        <taxon>Bacillati</taxon>
        <taxon>Actinomycetota</taxon>
        <taxon>Actinomycetes</taxon>
        <taxon>Micrococcales</taxon>
        <taxon>Micrococcaceae</taxon>
        <taxon>Paeniglutamicibacter</taxon>
    </lineage>
</organism>
<reference evidence="1 2" key="1">
    <citation type="submission" date="2021-03" db="EMBL/GenBank/DDBJ databases">
        <title>Sequencing the genomes of 1000 actinobacteria strains.</title>
        <authorList>
            <person name="Klenk H.-P."/>
        </authorList>
    </citation>
    <scope>NUCLEOTIDE SEQUENCE [LARGE SCALE GENOMIC DNA]</scope>
    <source>
        <strain evidence="1 2">DSM 15797</strain>
    </source>
</reference>
<gene>
    <name evidence="1" type="ORF">JOF47_003483</name>
</gene>